<dbReference type="InterPro" id="IPR054485">
    <property type="entry name" value="FlK-like_dom"/>
</dbReference>
<reference evidence="2 3" key="1">
    <citation type="submission" date="2024-03" db="EMBL/GenBank/DDBJ databases">
        <title>Human intestinal bacterial collection.</title>
        <authorList>
            <person name="Pauvert C."/>
            <person name="Hitch T.C.A."/>
            <person name="Clavel T."/>
        </authorList>
    </citation>
    <scope>NUCLEOTIDE SEQUENCE [LARGE SCALE GENOMIC DNA]</scope>
    <source>
        <strain evidence="2 3">CLA-JM-H44</strain>
    </source>
</reference>
<sequence>MKEFKLGANATAKAMVSDGNTAKAMGSGNLAVFATPAMIALMEEAATSCAAQFLDEGSETVGTMISVKHMSATPVSMEVCAKATLTEVDGKRLVFDVVAEDEAGIIGAGTHERFIVTGEKFLQRAQAKLSAKEKDARH</sequence>
<evidence type="ECO:0000259" key="1">
    <source>
        <dbReference type="Pfam" id="PF22636"/>
    </source>
</evidence>
<dbReference type="EMBL" id="JBBMFD010000027">
    <property type="protein sequence ID" value="MEQ2441498.1"/>
    <property type="molecule type" value="Genomic_DNA"/>
</dbReference>
<protein>
    <submittedName>
        <fullName evidence="2">Thioesterase family protein</fullName>
    </submittedName>
</protein>
<evidence type="ECO:0000313" key="3">
    <source>
        <dbReference type="Proteomes" id="UP001489509"/>
    </source>
</evidence>
<dbReference type="Gene3D" id="3.10.129.10">
    <property type="entry name" value="Hotdog Thioesterase"/>
    <property type="match status" value="1"/>
</dbReference>
<proteinExistence type="predicted"/>
<dbReference type="SUPFAM" id="SSF54637">
    <property type="entry name" value="Thioesterase/thiol ester dehydrase-isomerase"/>
    <property type="match status" value="1"/>
</dbReference>
<keyword evidence="3" id="KW-1185">Reference proteome</keyword>
<dbReference type="RefSeq" id="WP_349220618.1">
    <property type="nucleotide sequence ID" value="NZ_JBBMFD010000027.1"/>
</dbReference>
<gene>
    <name evidence="2" type="ORF">WMO26_11735</name>
</gene>
<dbReference type="PANTHER" id="PTHR36934:SF1">
    <property type="entry name" value="THIOESTERASE DOMAIN-CONTAINING PROTEIN"/>
    <property type="match status" value="1"/>
</dbReference>
<organism evidence="2 3">
    <name type="scientific">Solibaculum intestinale</name>
    <dbReference type="NCBI Taxonomy" id="3133165"/>
    <lineage>
        <taxon>Bacteria</taxon>
        <taxon>Bacillati</taxon>
        <taxon>Bacillota</taxon>
        <taxon>Clostridia</taxon>
        <taxon>Eubacteriales</taxon>
        <taxon>Oscillospiraceae</taxon>
        <taxon>Solibaculum</taxon>
    </lineage>
</organism>
<name>A0ABV1E2G5_9FIRM</name>
<dbReference type="Proteomes" id="UP001489509">
    <property type="component" value="Unassembled WGS sequence"/>
</dbReference>
<dbReference type="InterPro" id="IPR029069">
    <property type="entry name" value="HotDog_dom_sf"/>
</dbReference>
<feature type="domain" description="Fluoroacetyl-CoA-specific thioesterase-like" evidence="1">
    <location>
        <begin position="16"/>
        <end position="117"/>
    </location>
</feature>
<comment type="caution">
    <text evidence="2">The sequence shown here is derived from an EMBL/GenBank/DDBJ whole genome shotgun (WGS) entry which is preliminary data.</text>
</comment>
<dbReference type="InterPro" id="IPR025540">
    <property type="entry name" value="FlK"/>
</dbReference>
<accession>A0ABV1E2G5</accession>
<dbReference type="Pfam" id="PF22636">
    <property type="entry name" value="FlK"/>
    <property type="match status" value="1"/>
</dbReference>
<evidence type="ECO:0000313" key="2">
    <source>
        <dbReference type="EMBL" id="MEQ2441498.1"/>
    </source>
</evidence>
<dbReference type="PIRSF" id="PIRSF014972">
    <property type="entry name" value="FlK"/>
    <property type="match status" value="1"/>
</dbReference>
<dbReference type="PANTHER" id="PTHR36934">
    <property type="entry name" value="BLR0278 PROTEIN"/>
    <property type="match status" value="1"/>
</dbReference>